<accession>B1WX52</accession>
<gene>
    <name evidence="2" type="ordered locus">cce_1446</name>
</gene>
<dbReference type="OrthoDB" id="1522627at2"/>
<evidence type="ECO:0000313" key="3">
    <source>
        <dbReference type="Proteomes" id="UP000001203"/>
    </source>
</evidence>
<dbReference type="HOGENOM" id="CLU_061753_0_0_3"/>
<evidence type="ECO:0000313" key="2">
    <source>
        <dbReference type="EMBL" id="ACB50796.1"/>
    </source>
</evidence>
<keyword evidence="3" id="KW-1185">Reference proteome</keyword>
<dbReference type="STRING" id="43989.cce_1446"/>
<feature type="chain" id="PRO_5002769983" evidence="1">
    <location>
        <begin position="28"/>
        <end position="379"/>
    </location>
</feature>
<dbReference type="eggNOG" id="COG2319">
    <property type="taxonomic scope" value="Bacteria"/>
</dbReference>
<organism evidence="2 3">
    <name type="scientific">Crocosphaera subtropica (strain ATCC 51142 / BH68)</name>
    <name type="common">Cyanothece sp. (strain ATCC 51142)</name>
    <dbReference type="NCBI Taxonomy" id="43989"/>
    <lineage>
        <taxon>Bacteria</taxon>
        <taxon>Bacillati</taxon>
        <taxon>Cyanobacteriota</taxon>
        <taxon>Cyanophyceae</taxon>
        <taxon>Oscillatoriophycideae</taxon>
        <taxon>Chroococcales</taxon>
        <taxon>Aphanothecaceae</taxon>
        <taxon>Crocosphaera</taxon>
        <taxon>Crocosphaera subtropica</taxon>
    </lineage>
</organism>
<dbReference type="Proteomes" id="UP000001203">
    <property type="component" value="Chromosome circular"/>
</dbReference>
<dbReference type="EMBL" id="CP000806">
    <property type="protein sequence ID" value="ACB50796.1"/>
    <property type="molecule type" value="Genomic_DNA"/>
</dbReference>
<reference evidence="2 3" key="1">
    <citation type="journal article" date="2008" name="Proc. Natl. Acad. Sci. U.S.A.">
        <title>The genome of Cyanothece 51142, a unicellular diazotrophic cyanobacterium important in the marine nitrogen cycle.</title>
        <authorList>
            <person name="Welsh E.A."/>
            <person name="Liberton M."/>
            <person name="Stoeckel J."/>
            <person name="Loh T."/>
            <person name="Elvitigala T."/>
            <person name="Wang C."/>
            <person name="Wollam A."/>
            <person name="Fulton R.S."/>
            <person name="Clifton S.W."/>
            <person name="Jacobs J.M."/>
            <person name="Aurora R."/>
            <person name="Ghosh B.K."/>
            <person name="Sherman L.A."/>
            <person name="Smith R.D."/>
            <person name="Wilson R.K."/>
            <person name="Pakrasi H.B."/>
        </authorList>
    </citation>
    <scope>NUCLEOTIDE SEQUENCE [LARGE SCALE GENOMIC DNA]</scope>
    <source>
        <strain evidence="3">ATCC 51142 / BH68</strain>
    </source>
</reference>
<evidence type="ECO:0000256" key="1">
    <source>
        <dbReference type="SAM" id="SignalP"/>
    </source>
</evidence>
<proteinExistence type="predicted"/>
<dbReference type="KEGG" id="cyt:cce_1446"/>
<dbReference type="InterPro" id="IPR028994">
    <property type="entry name" value="Integrin_alpha_N"/>
</dbReference>
<sequence>MKTINYLLCLFSLNTFMMLGLTNRILATSNIEIEGDTPFTDKIIQSGAIKVSVSYTPNDVNVSGSSDDKNLTYSIYYNDQKQIEAKDYTRYTGEVVLQDLDKNGINEVVIRTFSGGAHCCTNHIIYTWDNTQFIKTETGYLDGNGGGFEDINGDGTLEFLTYDNSFLYKFSSYAGSFPPSLIYNFEKGKLNNITRNHPKILRETLQRMYEAIKERQKDDYEINGVLAGYVAQKILLGEYEEGWKFMLAHYDKNSDWGLETYDEQGNVTNKYPDFPTALKAFLIQQNYLKENGEVQSNSLMKFREGNYWIGSVGMGLTIKNEQYQYYDEEGESSWQPVSQLTYVKDGVVFDGEQYWCLSSLAQPRGDGIAVCQASGWVLQ</sequence>
<protein>
    <submittedName>
        <fullName evidence="2">Uncharacterized protein</fullName>
    </submittedName>
</protein>
<dbReference type="RefSeq" id="WP_009544255.1">
    <property type="nucleotide sequence ID" value="NC_010546.1"/>
</dbReference>
<dbReference type="SUPFAM" id="SSF69318">
    <property type="entry name" value="Integrin alpha N-terminal domain"/>
    <property type="match status" value="1"/>
</dbReference>
<dbReference type="AlphaFoldDB" id="B1WX52"/>
<keyword evidence="1" id="KW-0732">Signal</keyword>
<name>B1WX52_CROS5</name>
<feature type="signal peptide" evidence="1">
    <location>
        <begin position="1"/>
        <end position="27"/>
    </location>
</feature>